<accession>U7PWL5</accession>
<feature type="compositionally biased region" description="Low complexity" evidence="14">
    <location>
        <begin position="1094"/>
        <end position="1105"/>
    </location>
</feature>
<evidence type="ECO:0000256" key="14">
    <source>
        <dbReference type="SAM" id="MobiDB-lite"/>
    </source>
</evidence>
<comment type="similarity">
    <text evidence="2 13">Belongs to the MYST (SAS/MOZ) family.</text>
</comment>
<evidence type="ECO:0000256" key="4">
    <source>
        <dbReference type="ARBA" id="ARBA00022679"/>
    </source>
</evidence>
<evidence type="ECO:0000256" key="6">
    <source>
        <dbReference type="ARBA" id="ARBA00022771"/>
    </source>
</evidence>
<comment type="subcellular location">
    <subcellularLocation>
        <location evidence="1 13">Nucleus</location>
    </subcellularLocation>
</comment>
<comment type="catalytic activity">
    <reaction evidence="13">
        <text>L-lysyl-[protein] + acetyl-CoA = N(6)-acetyl-L-lysyl-[protein] + CoA + H(+)</text>
        <dbReference type="Rhea" id="RHEA:45948"/>
        <dbReference type="Rhea" id="RHEA-COMP:9752"/>
        <dbReference type="Rhea" id="RHEA-COMP:10731"/>
        <dbReference type="ChEBI" id="CHEBI:15378"/>
        <dbReference type="ChEBI" id="CHEBI:29969"/>
        <dbReference type="ChEBI" id="CHEBI:57287"/>
        <dbReference type="ChEBI" id="CHEBI:57288"/>
        <dbReference type="ChEBI" id="CHEBI:61930"/>
        <dbReference type="EC" id="2.3.1.48"/>
    </reaction>
</comment>
<feature type="compositionally biased region" description="Low complexity" evidence="14">
    <location>
        <begin position="1114"/>
        <end position="1125"/>
    </location>
</feature>
<dbReference type="InterPro" id="IPR036388">
    <property type="entry name" value="WH-like_DNA-bd_sf"/>
</dbReference>
<evidence type="ECO:0000256" key="1">
    <source>
        <dbReference type="ARBA" id="ARBA00004123"/>
    </source>
</evidence>
<protein>
    <recommendedName>
        <fullName evidence="3 13">Histone acetyltransferase</fullName>
        <ecNumber evidence="3 13">2.3.1.48</ecNumber>
    </recommendedName>
</protein>
<feature type="compositionally biased region" description="Acidic residues" evidence="14">
    <location>
        <begin position="188"/>
        <end position="226"/>
    </location>
</feature>
<dbReference type="GO" id="GO:0005634">
    <property type="term" value="C:nucleus"/>
    <property type="evidence" value="ECO:0007669"/>
    <property type="project" value="UniProtKB-SubCell"/>
</dbReference>
<evidence type="ECO:0000256" key="13">
    <source>
        <dbReference type="RuleBase" id="RU361211"/>
    </source>
</evidence>
<keyword evidence="5" id="KW-0479">Metal-binding</keyword>
<dbReference type="InterPro" id="IPR040706">
    <property type="entry name" value="Zf-MYST"/>
</dbReference>
<feature type="compositionally biased region" description="Acidic residues" evidence="14">
    <location>
        <begin position="1001"/>
        <end position="1011"/>
    </location>
</feature>
<keyword evidence="9" id="KW-0007">Acetylation</keyword>
<keyword evidence="7" id="KW-0862">Zinc</keyword>
<dbReference type="InterPro" id="IPR002717">
    <property type="entry name" value="HAT_MYST-type"/>
</dbReference>
<dbReference type="InterPro" id="IPR016181">
    <property type="entry name" value="Acyl_CoA_acyltransferase"/>
</dbReference>
<evidence type="ECO:0000256" key="10">
    <source>
        <dbReference type="ARBA" id="ARBA00023242"/>
    </source>
</evidence>
<dbReference type="Gene3D" id="3.40.630.30">
    <property type="match status" value="1"/>
</dbReference>
<dbReference type="InterPro" id="IPR011011">
    <property type="entry name" value="Znf_FYVE_PHD"/>
</dbReference>
<proteinExistence type="inferred from homology"/>
<feature type="region of interest" description="Disordered" evidence="14">
    <location>
        <begin position="1"/>
        <end position="243"/>
    </location>
</feature>
<feature type="region of interest" description="Disordered" evidence="14">
    <location>
        <begin position="326"/>
        <end position="407"/>
    </location>
</feature>
<dbReference type="STRING" id="1391915.U7PWL5"/>
<dbReference type="Pfam" id="PF01853">
    <property type="entry name" value="MOZ_SAS"/>
    <property type="match status" value="1"/>
</dbReference>
<feature type="compositionally biased region" description="Acidic residues" evidence="14">
    <location>
        <begin position="62"/>
        <end position="106"/>
    </location>
</feature>
<evidence type="ECO:0000256" key="5">
    <source>
        <dbReference type="ARBA" id="ARBA00022723"/>
    </source>
</evidence>
<name>U7PWL5_SPOS1</name>
<keyword evidence="10 13" id="KW-0539">Nucleus</keyword>
<dbReference type="GO" id="GO:1990467">
    <property type="term" value="C:NuA3a histone acetyltransferase complex"/>
    <property type="evidence" value="ECO:0007669"/>
    <property type="project" value="TreeGrafter"/>
</dbReference>
<feature type="compositionally biased region" description="Low complexity" evidence="14">
    <location>
        <begin position="13"/>
        <end position="24"/>
    </location>
</feature>
<gene>
    <name evidence="16" type="ORF">HMPREF1624_04335</name>
</gene>
<dbReference type="FunFam" id="3.40.630.30:FF:000001">
    <property type="entry name" value="Histone acetyltransferase"/>
    <property type="match status" value="1"/>
</dbReference>
<dbReference type="SUPFAM" id="SSF57903">
    <property type="entry name" value="FYVE/PHD zinc finger"/>
    <property type="match status" value="1"/>
</dbReference>
<dbReference type="eggNOG" id="KOG2747">
    <property type="taxonomic scope" value="Eukaryota"/>
</dbReference>
<feature type="compositionally biased region" description="Acidic residues" evidence="14">
    <location>
        <begin position="1261"/>
        <end position="1278"/>
    </location>
</feature>
<dbReference type="Gene3D" id="3.30.60.60">
    <property type="entry name" value="N-acetyl transferase-like"/>
    <property type="match status" value="1"/>
</dbReference>
<evidence type="ECO:0000256" key="9">
    <source>
        <dbReference type="ARBA" id="ARBA00022990"/>
    </source>
</evidence>
<dbReference type="InterPro" id="IPR013083">
    <property type="entry name" value="Znf_RING/FYVE/PHD"/>
</dbReference>
<dbReference type="PANTHER" id="PTHR10615:SF161">
    <property type="entry name" value="HISTONE ACETYLTRANSFERASE KAT7"/>
    <property type="match status" value="1"/>
</dbReference>
<comment type="function">
    <text evidence="11">Catalytic component of the NuA4 histone acetyltransferase (HAT) complex which is involved in epigenetic transcriptional activation of selected genes principally by acetylation of nucleosomal histones H4, H3, H2B, H2A and H2A variant H2A.Z. Acetylates histone H4 to form H4K5ac, H4K8ac, H4K12ac and H4K16ac, histone H3 to form H3K14ac, and histone H2A to form H2AK4ac and H2AK7ac. The NuA4 complex is involved in the DNA damage response and is required for chromosome segregation. The NuA4 complex plays a direct role in repair of DNA double-strand breaks (DSBs) through homologous recombination. Recruitment to promoters depends on H3K4me. Also acetylates non-histone proteins. In addition to protein acetyltransferase, can use different acyl-CoA substrates, such as 2-hydroxyisobutanoyl-CoA (2-hydroxyisobutyryl-CoA) or (2E)-butenoyl-CoA (crotonyl-CoA), and is able to mediate protein 2-hydroxyisobutyrylation and crotonylation, respectively.</text>
</comment>
<feature type="compositionally biased region" description="Basic and acidic residues" evidence="14">
    <location>
        <begin position="963"/>
        <end position="983"/>
    </location>
</feature>
<dbReference type="OrthoDB" id="787137at2759"/>
<dbReference type="InterPro" id="IPR050603">
    <property type="entry name" value="MYST_HAT"/>
</dbReference>
<evidence type="ECO:0000313" key="17">
    <source>
        <dbReference type="Proteomes" id="UP000018087"/>
    </source>
</evidence>
<feature type="compositionally biased region" description="Basic residues" evidence="14">
    <location>
        <begin position="1132"/>
        <end position="1144"/>
    </location>
</feature>
<reference evidence="17" key="1">
    <citation type="journal article" date="2014" name="Genome Announc.">
        <title>Genome sequence of the pathogenic fungus Sporothrix schenckii (ATCC 58251).</title>
        <authorList>
            <person name="Cuomo C.A."/>
            <person name="Rodriguez-Del Valle N."/>
            <person name="Perez-Sanchez L."/>
            <person name="Abouelleil A."/>
            <person name="Goldberg J."/>
            <person name="Young S."/>
            <person name="Zeng Q."/>
            <person name="Birren B.W."/>
        </authorList>
    </citation>
    <scope>NUCLEOTIDE SEQUENCE [LARGE SCALE GENOMIC DNA]</scope>
    <source>
        <strain evidence="17">ATCC 58251 / de Perez 2211183</strain>
    </source>
</reference>
<organism evidence="16 17">
    <name type="scientific">Sporothrix schenckii (strain ATCC 58251 / de Perez 2211183)</name>
    <name type="common">Rose-picker's disease fungus</name>
    <dbReference type="NCBI Taxonomy" id="1391915"/>
    <lineage>
        <taxon>Eukaryota</taxon>
        <taxon>Fungi</taxon>
        <taxon>Dikarya</taxon>
        <taxon>Ascomycota</taxon>
        <taxon>Pezizomycotina</taxon>
        <taxon>Sordariomycetes</taxon>
        <taxon>Sordariomycetidae</taxon>
        <taxon>Ophiostomatales</taxon>
        <taxon>Ophiostomataceae</taxon>
        <taxon>Sporothrix</taxon>
    </lineage>
</organism>
<dbReference type="HOGENOM" id="CLU_005327_0_3_1"/>
<dbReference type="GO" id="GO:0008270">
    <property type="term" value="F:zinc ion binding"/>
    <property type="evidence" value="ECO:0007669"/>
    <property type="project" value="UniProtKB-KW"/>
</dbReference>
<evidence type="ECO:0000256" key="7">
    <source>
        <dbReference type="ARBA" id="ARBA00022833"/>
    </source>
</evidence>
<feature type="active site" description="Proton donor/acceptor" evidence="12">
    <location>
        <position position="774"/>
    </location>
</feature>
<dbReference type="GO" id="GO:0006357">
    <property type="term" value="P:regulation of transcription by RNA polymerase II"/>
    <property type="evidence" value="ECO:0007669"/>
    <property type="project" value="TreeGrafter"/>
</dbReference>
<dbReference type="Pfam" id="PF17772">
    <property type="entry name" value="zf-MYST"/>
    <property type="match status" value="1"/>
</dbReference>
<feature type="compositionally biased region" description="Low complexity" evidence="14">
    <location>
        <begin position="986"/>
        <end position="1000"/>
    </location>
</feature>
<feature type="region of interest" description="Disordered" evidence="14">
    <location>
        <begin position="937"/>
        <end position="1320"/>
    </location>
</feature>
<evidence type="ECO:0000256" key="11">
    <source>
        <dbReference type="ARBA" id="ARBA00045805"/>
    </source>
</evidence>
<feature type="domain" description="MYST-type HAT" evidence="15">
    <location>
        <begin position="598"/>
        <end position="879"/>
    </location>
</feature>
<dbReference type="Gene3D" id="1.10.10.10">
    <property type="entry name" value="Winged helix-like DNA-binding domain superfamily/Winged helix DNA-binding domain"/>
    <property type="match status" value="1"/>
</dbReference>
<dbReference type="EC" id="2.3.1.48" evidence="3 13"/>
<dbReference type="Gene3D" id="3.30.40.10">
    <property type="entry name" value="Zinc/RING finger domain, C3HC4 (zinc finger)"/>
    <property type="match status" value="1"/>
</dbReference>
<dbReference type="GO" id="GO:0004402">
    <property type="term" value="F:histone acetyltransferase activity"/>
    <property type="evidence" value="ECO:0007669"/>
    <property type="project" value="InterPro"/>
</dbReference>
<dbReference type="PROSITE" id="PS51726">
    <property type="entry name" value="MYST_HAT"/>
    <property type="match status" value="1"/>
</dbReference>
<evidence type="ECO:0000256" key="8">
    <source>
        <dbReference type="ARBA" id="ARBA00022853"/>
    </source>
</evidence>
<dbReference type="EMBL" id="KI440845">
    <property type="protein sequence ID" value="ERS99139.1"/>
    <property type="molecule type" value="Genomic_DNA"/>
</dbReference>
<evidence type="ECO:0000256" key="2">
    <source>
        <dbReference type="ARBA" id="ARBA00010107"/>
    </source>
</evidence>
<sequence length="1344" mass="144850">MASEQLIQEELQSSAAVSEPSGSSHMDDDESTGTLDRAAQLGMTNGMKSDASAGDGERYTGEESEELEEEEDAEGEEDDEFHDDADDYESDGAGEDVEDELDEDDTILPTAAGRRRLRVKDDDGEDDEEEGDEDDAEGEDDSEGGRDEEEASDDDAVGDAEGVGAVKIRPGETEDDEDESEASAASEESSDEEWEEQAQNADDDDDEDEDVEEEEEEEEVGDEDEGASQVGAAAEHVYDDDEEDEDGAAFNYHLDCLYCRRGYGKPRKSDPNLWTCPTCTNRAHVECSYQHQAPDGFTAEEPWQCPDCVAKNRTEAGDAAVETMDVDGNGTLQTTNGADVVNGTPPKTAIHATRKANTPRSSPALRGLGANTGSVSEDQTDGAPRSLRKRRTSPVESVGSGMSLRKRRKNVTADLSIDGFTDIHNSTVPNSARSLRIKLPAASQVSVVKKTRGSLILKIKVAPADLRRITVKKRKYTKRGTAPPRISKKEKKRLEQLAAENGLSVGSDALPVMPSTTAYTQPFYSFFDKDTDEQKGKPYGGILTEAEADTSKTFPTPDDRRRFDDAKQKAEEEWRARLLVMQAEAEATQPPKKKKAAGPASQIECIEFGGWEIDTWYAAPYPEEYSRNRVLYICEFCLKYMNSDYVAWRHKLKCPAKHPPGDEIYRHESISFFEVDGRKNPVYCQNLCLLAKLFLGSKTLYYDVEPFLFYVLCEYDEFGYHFVGYFSKEKRASSQNNVSCILTLPIHQRKGYGNLLIDFSYLLTRVEEKTGSPEKPLSDMGLVSYRNYWRLVMCRYLLDAMTASRGAKLGLSIKQISNDTGMTADDVISALEGLRCLVRDPQTGLYAFRVDVTYCREYVAKWESKKYVTLNPAALTWTPYVMGRGNATNFELGPALTAIAPREEDEEPKSGERFVARLANSDSISTQGGLTNGVAADAAATTETTEDSKALASSATVLESTEPNDKDGIVPETKDEADTKTNGDHSAASAATSSKTLGADGDADADADADIETPVANIMSDIKSEDKDDDDSEGDDVVGSKSRATTALNGMATHAAHEHHGAAPAPSVAGTANGSQKQDDSGNGGDWAAAYSSVPTTRFVVFPPVSARRLSSYPRAPIGRPPGARTGSGNRARSRHSTTGHVRRAVVSTSRPKAPSSSKKKTGGTGRGPGRWPKGTKKSDYGNADSGPGLPPAWLARKIAAAESHKAGSGSGSGSSSGDAVNGGPKHEGEAHDATASAAADDAHPAPPITPSRQPAASSDHDDDDDDEADAEGEDDDEHTVADTVQVHTPTLPTRLADKRGGVNGAVLASGTRGRSSPRLGKIKAAALHDGGEADTVMVDVGET</sequence>
<keyword evidence="4" id="KW-0808">Transferase</keyword>
<evidence type="ECO:0000259" key="15">
    <source>
        <dbReference type="PROSITE" id="PS51726"/>
    </source>
</evidence>
<dbReference type="FunFam" id="3.30.60.60:FF:000001">
    <property type="entry name" value="Histone acetyltransferase"/>
    <property type="match status" value="1"/>
</dbReference>
<feature type="compositionally biased region" description="Low complexity" evidence="14">
    <location>
        <begin position="1148"/>
        <end position="1157"/>
    </location>
</feature>
<dbReference type="SUPFAM" id="SSF55729">
    <property type="entry name" value="Acyl-CoA N-acyltransferases (Nat)"/>
    <property type="match status" value="1"/>
</dbReference>
<dbReference type="GO" id="GO:0003712">
    <property type="term" value="F:transcription coregulator activity"/>
    <property type="evidence" value="ECO:0007669"/>
    <property type="project" value="TreeGrafter"/>
</dbReference>
<dbReference type="Proteomes" id="UP000018087">
    <property type="component" value="Unassembled WGS sequence"/>
</dbReference>
<dbReference type="GO" id="GO:0031507">
    <property type="term" value="P:heterochromatin formation"/>
    <property type="evidence" value="ECO:0007669"/>
    <property type="project" value="UniProtKB-ARBA"/>
</dbReference>
<dbReference type="AlphaFoldDB" id="U7PWL5"/>
<dbReference type="PANTHER" id="PTHR10615">
    <property type="entry name" value="HISTONE ACETYLTRANSFERASE"/>
    <property type="match status" value="1"/>
</dbReference>
<evidence type="ECO:0000256" key="12">
    <source>
        <dbReference type="PIRSR" id="PIRSR602717-51"/>
    </source>
</evidence>
<evidence type="ECO:0000256" key="3">
    <source>
        <dbReference type="ARBA" id="ARBA00013184"/>
    </source>
</evidence>
<feature type="compositionally biased region" description="Acidic residues" evidence="14">
    <location>
        <begin position="122"/>
        <end position="158"/>
    </location>
</feature>
<keyword evidence="17" id="KW-1185">Reference proteome</keyword>
<evidence type="ECO:0000313" key="16">
    <source>
        <dbReference type="EMBL" id="ERS99139.1"/>
    </source>
</evidence>
<keyword evidence="8" id="KW-0156">Chromatin regulator</keyword>
<feature type="compositionally biased region" description="Acidic residues" evidence="14">
    <location>
        <begin position="1027"/>
        <end position="1036"/>
    </location>
</feature>
<keyword evidence="6" id="KW-0863">Zinc-finger</keyword>
<feature type="compositionally biased region" description="Polar residues" evidence="14">
    <location>
        <begin position="951"/>
        <end position="961"/>
    </location>
</feature>
<dbReference type="GO" id="GO:0003682">
    <property type="term" value="F:chromatin binding"/>
    <property type="evidence" value="ECO:0007669"/>
    <property type="project" value="TreeGrafter"/>
</dbReference>